<organism evidence="3 4">
    <name type="scientific">Auritidibacter ignavus</name>
    <dbReference type="NCBI Taxonomy" id="678932"/>
    <lineage>
        <taxon>Bacteria</taxon>
        <taxon>Bacillati</taxon>
        <taxon>Actinomycetota</taxon>
        <taxon>Actinomycetes</taxon>
        <taxon>Micrococcales</taxon>
        <taxon>Micrococcaceae</taxon>
        <taxon>Auritidibacter</taxon>
    </lineage>
</organism>
<evidence type="ECO:0000313" key="4">
    <source>
        <dbReference type="Proteomes" id="UP001224674"/>
    </source>
</evidence>
<accession>A0AAJ6AFZ1</accession>
<evidence type="ECO:0000313" key="3">
    <source>
        <dbReference type="EMBL" id="WGH92600.1"/>
    </source>
</evidence>
<evidence type="ECO:0000256" key="2">
    <source>
        <dbReference type="SAM" id="Phobius"/>
    </source>
</evidence>
<feature type="transmembrane region" description="Helical" evidence="2">
    <location>
        <begin position="94"/>
        <end position="114"/>
    </location>
</feature>
<feature type="transmembrane region" description="Helical" evidence="2">
    <location>
        <begin position="197"/>
        <end position="227"/>
    </location>
</feature>
<keyword evidence="4" id="KW-1185">Reference proteome</keyword>
<dbReference type="PANTHER" id="PTHR37308:SF1">
    <property type="entry name" value="POLYPRENYL-PHOSPHATE TRANSPORTER"/>
    <property type="match status" value="1"/>
</dbReference>
<protein>
    <submittedName>
        <fullName evidence="3">DUF368 domain-containing protein</fullName>
    </submittedName>
</protein>
<dbReference type="Proteomes" id="UP001224674">
    <property type="component" value="Chromosome"/>
</dbReference>
<feature type="transmembrane region" description="Helical" evidence="2">
    <location>
        <begin position="239"/>
        <end position="260"/>
    </location>
</feature>
<keyword evidence="2" id="KW-0472">Membrane</keyword>
<sequence length="335" mass="36122">MSSAPDEVTDQQIAPSGPSYRKTSVLGNAVRGAMMGTVETVPGVSAGTVALVVGIYDQIIDSASHLITAVRKLITGPDRAAAFRSEMAAVHWKVVIPAVIGMLVAVLLIAGPMVNLLENYPEQMRGLFFGMVLASIAVPFLMLLDGFRYRRQLLRWAGKDPSRQRLRYYHVLAAILGLIAAFWLVSLPQADLEPTPWIIILAAAVAISALVLPGLSGSFILLTFGLYEPTLRAVDERDLGYLGIFLIGLILGGIVIVKALKWLLDHHHALTLAVLTGVMAGALRSLWPWQDEAGSLLGPDPNTLMPVILLMLAGVAIVVVLIIVDRRMARRAQDS</sequence>
<reference evidence="3 4" key="1">
    <citation type="submission" date="2023-03" db="EMBL/GenBank/DDBJ databases">
        <title>Complete genome sequences of several Auritidibacter ignavus strains isolated from ear infections.</title>
        <authorList>
            <person name="Baehr T."/>
            <person name="Baumhoegger A.M."/>
        </authorList>
    </citation>
    <scope>NUCLEOTIDE SEQUENCE [LARGE SCALE GENOMIC DNA]</scope>
    <source>
        <strain evidence="3 4">BABAE-6</strain>
    </source>
</reference>
<name>A0AAJ6AFZ1_9MICC</name>
<feature type="region of interest" description="Disordered" evidence="1">
    <location>
        <begin position="1"/>
        <end position="20"/>
    </location>
</feature>
<dbReference type="PANTHER" id="PTHR37308">
    <property type="entry name" value="INTEGRAL MEMBRANE PROTEIN"/>
    <property type="match status" value="1"/>
</dbReference>
<dbReference type="EMBL" id="CP122566">
    <property type="protein sequence ID" value="WGH92600.1"/>
    <property type="molecule type" value="Genomic_DNA"/>
</dbReference>
<feature type="transmembrane region" description="Helical" evidence="2">
    <location>
        <begin position="304"/>
        <end position="324"/>
    </location>
</feature>
<feature type="transmembrane region" description="Helical" evidence="2">
    <location>
        <begin position="168"/>
        <end position="185"/>
    </location>
</feature>
<dbReference type="RefSeq" id="WP_279674618.1">
    <property type="nucleotide sequence ID" value="NZ_CP122566.1"/>
</dbReference>
<evidence type="ECO:0000256" key="1">
    <source>
        <dbReference type="SAM" id="MobiDB-lite"/>
    </source>
</evidence>
<keyword evidence="2" id="KW-0812">Transmembrane</keyword>
<feature type="transmembrane region" description="Helical" evidence="2">
    <location>
        <begin position="126"/>
        <end position="147"/>
    </location>
</feature>
<keyword evidence="2" id="KW-1133">Transmembrane helix</keyword>
<dbReference type="Pfam" id="PF04018">
    <property type="entry name" value="VCA0040-like"/>
    <property type="match status" value="1"/>
</dbReference>
<dbReference type="AlphaFoldDB" id="A0AAJ6AFZ1"/>
<gene>
    <name evidence="3" type="ORF">QDX21_09875</name>
</gene>
<proteinExistence type="predicted"/>
<dbReference type="InterPro" id="IPR007163">
    <property type="entry name" value="VCA0040-like"/>
</dbReference>